<name>A0A8H1QJP8_9ACTN</name>
<dbReference type="PANTHER" id="PTHR37507:SF2">
    <property type="entry name" value="SPORULATION PROTEIN YDCC"/>
    <property type="match status" value="1"/>
</dbReference>
<dbReference type="EMBL" id="RCIY01000114">
    <property type="protein sequence ID" value="TGG75908.1"/>
    <property type="molecule type" value="Genomic_DNA"/>
</dbReference>
<evidence type="ECO:0000313" key="2">
    <source>
        <dbReference type="EMBL" id="TGG75908.1"/>
    </source>
</evidence>
<dbReference type="Proteomes" id="UP000298111">
    <property type="component" value="Unassembled WGS sequence"/>
</dbReference>
<accession>A0A8H1QJP8</accession>
<sequence length="403" mass="41206">MAQIRPNNSRRKAVRYGVPVAVAGVAAATVGLVPALASSGDPDLPKISAEELGTKMAKADVDHLSGTVRISTDLGLPSLPGGSGGGVHGPGAQGEDGSSAAPDASPANKLAELASGEHTLRFAADGPDKQRVSVLEDAAEYSVIHNGRDLWAYDSAADAAWHSTAPEGARGHGKKSGGEGRAPAAPTPQEAAKRALDAVGKSASVSVDGTAKIAGRDAYQLVLRPKDAPDTTVGAIRIAVDADKGVPLRFTLEPKQGGKPVVDVAYTKIDFGRPDAGGFDFTPPKGTKVTEGKPQAGEARAHRSPAGLPDLSGLEVVNKSAGDWNKVAKFDTGMQGGLGDGKTGGEAGQLLDRFTDKAEGDFGTGRVFTTRLVNALITDDGEVYVGAVTKDGLVKAADRDARR</sequence>
<dbReference type="PROSITE" id="PS51318">
    <property type="entry name" value="TAT"/>
    <property type="match status" value="1"/>
</dbReference>
<dbReference type="Gene3D" id="2.50.20.10">
    <property type="entry name" value="Lipoprotein localisation LolA/LolB/LppX"/>
    <property type="match status" value="1"/>
</dbReference>
<gene>
    <name evidence="2" type="ORF">D8771_33640</name>
</gene>
<feature type="region of interest" description="Disordered" evidence="1">
    <location>
        <begin position="276"/>
        <end position="312"/>
    </location>
</feature>
<feature type="compositionally biased region" description="Gly residues" evidence="1">
    <location>
        <begin position="81"/>
        <end position="94"/>
    </location>
</feature>
<comment type="caution">
    <text evidence="2">The sequence shown here is derived from an EMBL/GenBank/DDBJ whole genome shotgun (WGS) entry which is preliminary data.</text>
</comment>
<protein>
    <submittedName>
        <fullName evidence="2">DUF2092 domain-containing protein</fullName>
    </submittedName>
</protein>
<dbReference type="AlphaFoldDB" id="A0A8H1QJP8"/>
<dbReference type="InterPro" id="IPR029046">
    <property type="entry name" value="LolA/LolB/LppX"/>
</dbReference>
<feature type="region of interest" description="Disordered" evidence="1">
    <location>
        <begin position="163"/>
        <end position="191"/>
    </location>
</feature>
<dbReference type="InterPro" id="IPR052944">
    <property type="entry name" value="Sporulation_related"/>
</dbReference>
<evidence type="ECO:0000256" key="1">
    <source>
        <dbReference type="SAM" id="MobiDB-lite"/>
    </source>
</evidence>
<dbReference type="GeneID" id="75181999"/>
<reference evidence="2 3" key="1">
    <citation type="submission" date="2018-10" db="EMBL/GenBank/DDBJ databases">
        <title>Isolation of pseudouridimycin from Streptomyces albus DSM 40763.</title>
        <authorList>
            <person name="Rosenqvist P."/>
            <person name="Metsae-Ketelae M."/>
            <person name="Virta P."/>
        </authorList>
    </citation>
    <scope>NUCLEOTIDE SEQUENCE [LARGE SCALE GENOMIC DNA]</scope>
    <source>
        <strain evidence="2 3">DSM 40763</strain>
    </source>
</reference>
<organism evidence="2 3">
    <name type="scientific">Streptomyces albus</name>
    <dbReference type="NCBI Taxonomy" id="1888"/>
    <lineage>
        <taxon>Bacteria</taxon>
        <taxon>Bacillati</taxon>
        <taxon>Actinomycetota</taxon>
        <taxon>Actinomycetes</taxon>
        <taxon>Kitasatosporales</taxon>
        <taxon>Streptomycetaceae</taxon>
        <taxon>Streptomyces</taxon>
    </lineage>
</organism>
<dbReference type="InterPro" id="IPR006311">
    <property type="entry name" value="TAT_signal"/>
</dbReference>
<dbReference type="PANTHER" id="PTHR37507">
    <property type="entry name" value="SPORULATION PROTEIN YDCC"/>
    <property type="match status" value="1"/>
</dbReference>
<feature type="region of interest" description="Disordered" evidence="1">
    <location>
        <begin position="73"/>
        <end position="106"/>
    </location>
</feature>
<proteinExistence type="predicted"/>
<dbReference type="SUPFAM" id="SSF89392">
    <property type="entry name" value="Prokaryotic lipoproteins and lipoprotein localization factors"/>
    <property type="match status" value="1"/>
</dbReference>
<evidence type="ECO:0000313" key="3">
    <source>
        <dbReference type="Proteomes" id="UP000298111"/>
    </source>
</evidence>
<dbReference type="RefSeq" id="WP_135567809.1">
    <property type="nucleotide sequence ID" value="NZ_CP103060.1"/>
</dbReference>